<evidence type="ECO:0000259" key="2">
    <source>
        <dbReference type="PROSITE" id="PS50004"/>
    </source>
</evidence>
<organism evidence="3 4">
    <name type="scientific">[Myrmecia] bisecta</name>
    <dbReference type="NCBI Taxonomy" id="41462"/>
    <lineage>
        <taxon>Eukaryota</taxon>
        <taxon>Viridiplantae</taxon>
        <taxon>Chlorophyta</taxon>
        <taxon>core chlorophytes</taxon>
        <taxon>Trebouxiophyceae</taxon>
        <taxon>Trebouxiales</taxon>
        <taxon>Trebouxiaceae</taxon>
        <taxon>Myrmecia</taxon>
    </lineage>
</organism>
<keyword evidence="4" id="KW-1185">Reference proteome</keyword>
<dbReference type="Proteomes" id="UP001489004">
    <property type="component" value="Unassembled WGS sequence"/>
</dbReference>
<accession>A0AAW1PIJ5</accession>
<dbReference type="Gene3D" id="2.60.40.150">
    <property type="entry name" value="C2 domain"/>
    <property type="match status" value="1"/>
</dbReference>
<feature type="domain" description="C2" evidence="2">
    <location>
        <begin position="1"/>
        <end position="100"/>
    </location>
</feature>
<protein>
    <recommendedName>
        <fullName evidence="2">C2 domain-containing protein</fullName>
    </recommendedName>
</protein>
<sequence>MQVTIVCAKGLRDTAVFGVQDPFVVVHYGNLKFKTRKHRGGGTAPIWQETLTLPTQHGSPSKISLEIKNAGVLKADKVGTAEVSLDRAFNAGSDEVDAPVHTKDGRQQGEIQIALKFAPGDESSAVASTSAPAFPHSHSAPSALGDTHGQAVVEPSRAHKQSLEQDQGCAGPLGAGIAALSSDKSRPSFTGRPSPVKQSPRSMVEAVHATPSAPPMSALDAAYSAPSALPSQHGQADQQDMHRSSSQYAALHVTAAEPHADAAQADAHRHNAAIHGGSQVPQEGLPHKLLSSAPETAFVHAHASGISHYALDSTASV</sequence>
<evidence type="ECO:0000256" key="1">
    <source>
        <dbReference type="SAM" id="MobiDB-lite"/>
    </source>
</evidence>
<dbReference type="PANTHER" id="PTHR47052:SF3">
    <property type="entry name" value="INGRESSION PROTEIN 1"/>
    <property type="match status" value="1"/>
</dbReference>
<dbReference type="AlphaFoldDB" id="A0AAW1PIJ5"/>
<reference evidence="3 4" key="1">
    <citation type="journal article" date="2024" name="Nat. Commun.">
        <title>Phylogenomics reveals the evolutionary origins of lichenization in chlorophyte algae.</title>
        <authorList>
            <person name="Puginier C."/>
            <person name="Libourel C."/>
            <person name="Otte J."/>
            <person name="Skaloud P."/>
            <person name="Haon M."/>
            <person name="Grisel S."/>
            <person name="Petersen M."/>
            <person name="Berrin J.G."/>
            <person name="Delaux P.M."/>
            <person name="Dal Grande F."/>
            <person name="Keller J."/>
        </authorList>
    </citation>
    <scope>NUCLEOTIDE SEQUENCE [LARGE SCALE GENOMIC DNA]</scope>
    <source>
        <strain evidence="3 4">SAG 2043</strain>
    </source>
</reference>
<dbReference type="SUPFAM" id="SSF49562">
    <property type="entry name" value="C2 domain (Calcium/lipid-binding domain, CaLB)"/>
    <property type="match status" value="1"/>
</dbReference>
<dbReference type="EMBL" id="JALJOR010000011">
    <property type="protein sequence ID" value="KAK9808697.1"/>
    <property type="molecule type" value="Genomic_DNA"/>
</dbReference>
<dbReference type="InterPro" id="IPR035892">
    <property type="entry name" value="C2_domain_sf"/>
</dbReference>
<evidence type="ECO:0000313" key="4">
    <source>
        <dbReference type="Proteomes" id="UP001489004"/>
    </source>
</evidence>
<dbReference type="SMART" id="SM00239">
    <property type="entry name" value="C2"/>
    <property type="match status" value="1"/>
</dbReference>
<feature type="compositionally biased region" description="Polar residues" evidence="1">
    <location>
        <begin position="229"/>
        <end position="246"/>
    </location>
</feature>
<dbReference type="PROSITE" id="PS50004">
    <property type="entry name" value="C2"/>
    <property type="match status" value="1"/>
</dbReference>
<name>A0AAW1PIJ5_9CHLO</name>
<dbReference type="InterPro" id="IPR000008">
    <property type="entry name" value="C2_dom"/>
</dbReference>
<comment type="caution">
    <text evidence="3">The sequence shown here is derived from an EMBL/GenBank/DDBJ whole genome shotgun (WGS) entry which is preliminary data.</text>
</comment>
<dbReference type="InterPro" id="IPR052981">
    <property type="entry name" value="Ingression_C2_domain"/>
</dbReference>
<dbReference type="Pfam" id="PF00168">
    <property type="entry name" value="C2"/>
    <property type="match status" value="1"/>
</dbReference>
<feature type="region of interest" description="Disordered" evidence="1">
    <location>
        <begin position="124"/>
        <end position="246"/>
    </location>
</feature>
<evidence type="ECO:0000313" key="3">
    <source>
        <dbReference type="EMBL" id="KAK9808697.1"/>
    </source>
</evidence>
<dbReference type="PANTHER" id="PTHR47052">
    <property type="entry name" value="CONSERVED SERINE PROLINE-RICH PROTEIN (AFU_ORTHOLOGUE AFUA_2G01790)"/>
    <property type="match status" value="1"/>
</dbReference>
<gene>
    <name evidence="3" type="ORF">WJX72_002165</name>
</gene>
<proteinExistence type="predicted"/>